<evidence type="ECO:0000259" key="1">
    <source>
        <dbReference type="Pfam" id="PF00501"/>
    </source>
</evidence>
<dbReference type="Pfam" id="PF00501">
    <property type="entry name" value="AMP-binding"/>
    <property type="match status" value="1"/>
</dbReference>
<accession>A0AAW4KSY6</accession>
<evidence type="ECO:0000313" key="2">
    <source>
        <dbReference type="EMBL" id="MBS7675653.1"/>
    </source>
</evidence>
<dbReference type="Gene3D" id="3.40.50.12780">
    <property type="entry name" value="N-terminal domain of ligase-like"/>
    <property type="match status" value="1"/>
</dbReference>
<dbReference type="Proteomes" id="UP001196338">
    <property type="component" value="Unassembled WGS sequence"/>
</dbReference>
<dbReference type="EMBL" id="JAHBND010001001">
    <property type="protein sequence ID" value="MBS7675653.1"/>
    <property type="molecule type" value="Genomic_DNA"/>
</dbReference>
<dbReference type="PANTHER" id="PTHR45398">
    <property type="match status" value="1"/>
</dbReference>
<reference evidence="2" key="2">
    <citation type="submission" date="2023-08" db="EMBL/GenBank/DDBJ databases">
        <title>Vibrio cholerae Outbreaks in Tanzania Exemplify Founder Flush: Simultaneous Increases in Population Size and Genetic Diversity.</title>
        <authorList>
            <person name="Debes A.K."/>
            <person name="Mohammed A."/>
            <person name="Maseke I."/>
            <person name="Almeida M."/>
            <person name="Li S."/>
            <person name="Matimba H."/>
            <person name="Joachim A."/>
            <person name="Mizinduko M."/>
            <person name="Nyanga S."/>
            <person name="Kelly M."/>
            <person name="Kachwamba Y."/>
            <person name="Schaffer A.M."/>
            <person name="Nyanga A.S."/>
            <person name="Mghamba J."/>
            <person name="Mosha F.S."/>
            <person name="Sack D.A."/>
            <person name="Stine O.C."/>
        </authorList>
    </citation>
    <scope>NUCLEOTIDE SEQUENCE</scope>
    <source>
        <strain evidence="2">TDS0091212</strain>
    </source>
</reference>
<feature type="non-terminal residue" evidence="2">
    <location>
        <position position="93"/>
    </location>
</feature>
<dbReference type="SUPFAM" id="SSF56801">
    <property type="entry name" value="Acetyl-CoA synthetase-like"/>
    <property type="match status" value="1"/>
</dbReference>
<protein>
    <submittedName>
        <fullName evidence="2">AMP-binding protein</fullName>
    </submittedName>
</protein>
<organism evidence="2 3">
    <name type="scientific">Vibrio cholerae</name>
    <dbReference type="NCBI Taxonomy" id="666"/>
    <lineage>
        <taxon>Bacteria</taxon>
        <taxon>Pseudomonadati</taxon>
        <taxon>Pseudomonadota</taxon>
        <taxon>Gammaproteobacteria</taxon>
        <taxon>Vibrionales</taxon>
        <taxon>Vibrionaceae</taxon>
        <taxon>Vibrio</taxon>
    </lineage>
</organism>
<feature type="domain" description="AMP-dependent synthetase/ligase" evidence="1">
    <location>
        <begin position="1"/>
        <end position="92"/>
    </location>
</feature>
<dbReference type="PANTHER" id="PTHR45398:SF1">
    <property type="entry name" value="ENZYME, PUTATIVE (JCVI)-RELATED"/>
    <property type="match status" value="1"/>
</dbReference>
<comment type="caution">
    <text evidence="2">The sequence shown here is derived from an EMBL/GenBank/DDBJ whole genome shotgun (WGS) entry which is preliminary data.</text>
</comment>
<reference evidence="2" key="1">
    <citation type="submission" date="2021-05" db="EMBL/GenBank/DDBJ databases">
        <authorList>
            <person name="Stine C."/>
        </authorList>
    </citation>
    <scope>NUCLEOTIDE SEQUENCE</scope>
    <source>
        <strain evidence="2">TDS0091212</strain>
    </source>
</reference>
<proteinExistence type="predicted"/>
<evidence type="ECO:0000313" key="3">
    <source>
        <dbReference type="Proteomes" id="UP001196338"/>
    </source>
</evidence>
<sequence>VRMCITGGEALTGEHLQRIRAAFTPQLFFNAYGPTETVVMPLASLAPEQLEEGAGSVPIGIIVGERVAYILDADLALVPQGASGELYIGGAGL</sequence>
<dbReference type="InterPro" id="IPR000873">
    <property type="entry name" value="AMP-dep_synth/lig_dom"/>
</dbReference>
<dbReference type="InterPro" id="IPR042099">
    <property type="entry name" value="ANL_N_sf"/>
</dbReference>
<dbReference type="AlphaFoldDB" id="A0AAW4KSY6"/>
<feature type="non-terminal residue" evidence="2">
    <location>
        <position position="1"/>
    </location>
</feature>
<gene>
    <name evidence="2" type="ORF">KIN13_19820</name>
</gene>
<name>A0AAW4KSY6_VIBCL</name>
<dbReference type="RefSeq" id="WP_213421572.1">
    <property type="nucleotide sequence ID" value="NZ_JAHBND010001001.1"/>
</dbReference>